<organism evidence="2 3">
    <name type="scientific">Quercus lobata</name>
    <name type="common">Valley oak</name>
    <dbReference type="NCBI Taxonomy" id="97700"/>
    <lineage>
        <taxon>Eukaryota</taxon>
        <taxon>Viridiplantae</taxon>
        <taxon>Streptophyta</taxon>
        <taxon>Embryophyta</taxon>
        <taxon>Tracheophyta</taxon>
        <taxon>Spermatophyta</taxon>
        <taxon>Magnoliopsida</taxon>
        <taxon>eudicotyledons</taxon>
        <taxon>Gunneridae</taxon>
        <taxon>Pentapetalae</taxon>
        <taxon>rosids</taxon>
        <taxon>fabids</taxon>
        <taxon>Fagales</taxon>
        <taxon>Fagaceae</taxon>
        <taxon>Quercus</taxon>
    </lineage>
</organism>
<feature type="region of interest" description="Disordered" evidence="1">
    <location>
        <begin position="21"/>
        <end position="58"/>
    </location>
</feature>
<reference evidence="2" key="2">
    <citation type="submission" date="2021-01" db="UniProtKB">
        <authorList>
            <consortium name="EnsemblPlants"/>
        </authorList>
    </citation>
    <scope>IDENTIFICATION</scope>
</reference>
<dbReference type="EMBL" id="LRBV02000004">
    <property type="status" value="NOT_ANNOTATED_CDS"/>
    <property type="molecule type" value="Genomic_DNA"/>
</dbReference>
<dbReference type="EnsemblPlants" id="QL04p036188:mrna">
    <property type="protein sequence ID" value="QL04p036188:mrna"/>
    <property type="gene ID" value="QL04p036188"/>
</dbReference>
<evidence type="ECO:0000313" key="2">
    <source>
        <dbReference type="EnsemblPlants" id="QL04p036188:mrna"/>
    </source>
</evidence>
<dbReference type="AlphaFoldDB" id="A0A7N2LFP5"/>
<dbReference type="InParanoid" id="A0A7N2LFP5"/>
<evidence type="ECO:0000313" key="3">
    <source>
        <dbReference type="Proteomes" id="UP000594261"/>
    </source>
</evidence>
<proteinExistence type="predicted"/>
<keyword evidence="3" id="KW-1185">Reference proteome</keyword>
<dbReference type="OMA" id="NECPTEN"/>
<name>A0A7N2LFP5_QUELO</name>
<reference evidence="2 3" key="1">
    <citation type="journal article" date="2016" name="G3 (Bethesda)">
        <title>First Draft Assembly and Annotation of the Genome of a California Endemic Oak Quercus lobata Nee (Fagaceae).</title>
        <authorList>
            <person name="Sork V.L."/>
            <person name="Fitz-Gibbon S.T."/>
            <person name="Puiu D."/>
            <person name="Crepeau M."/>
            <person name="Gugger P.F."/>
            <person name="Sherman R."/>
            <person name="Stevens K."/>
            <person name="Langley C.H."/>
            <person name="Pellegrini M."/>
            <person name="Salzberg S.L."/>
        </authorList>
    </citation>
    <scope>NUCLEOTIDE SEQUENCE [LARGE SCALE GENOMIC DNA]</scope>
    <source>
        <strain evidence="2 3">cv. SW786</strain>
    </source>
</reference>
<evidence type="ECO:0000256" key="1">
    <source>
        <dbReference type="SAM" id="MobiDB-lite"/>
    </source>
</evidence>
<protein>
    <submittedName>
        <fullName evidence="2">Uncharacterized protein</fullName>
    </submittedName>
</protein>
<dbReference type="Proteomes" id="UP000594261">
    <property type="component" value="Chromosome 4"/>
</dbReference>
<accession>A0A7N2LFP5</accession>
<dbReference type="Gramene" id="QL04p036188:mrna">
    <property type="protein sequence ID" value="QL04p036188:mrna"/>
    <property type="gene ID" value="QL04p036188"/>
</dbReference>
<sequence>MEKVYARMEWSFLFRFGQSPYRGGGGRGGRPSRVGGRGHFRGRGHGQGGGRHYPPHGAAITTATASAPVEGGAAIMPPPSASVSGQAQLPVAAQVPGAPFWPPPRMAWCELCRVDCNTLEIQEPHKNFAKQQKEVVGNSEVLAFEPEGKPQDHFAARGRGLKRKMRGGQWGKYIEPMKDQEGRHLTGKKHQGNQKRFHGHRDGEAGLQALYPPNFNAPSKHGQMGLQAVYQPNVNSPSTSLTPQVQPGVNDPQILLAQLLMSYVLSQAQAPGLIPAAGTLASVPVPPAAASQSILETENQQGSESRIKRCI</sequence>